<accession>A0ABP5WRS9</accession>
<evidence type="ECO:0000313" key="2">
    <source>
        <dbReference type="EMBL" id="GAA2434623.1"/>
    </source>
</evidence>
<comment type="caution">
    <text evidence="2">The sequence shown here is derived from an EMBL/GenBank/DDBJ whole genome shotgun (WGS) entry which is preliminary data.</text>
</comment>
<gene>
    <name evidence="2" type="ORF">GCM10010191_56410</name>
</gene>
<dbReference type="RefSeq" id="WP_344592915.1">
    <property type="nucleotide sequence ID" value="NZ_BAAARW010000020.1"/>
</dbReference>
<sequence>MTAAGPPPPKGRRGQTTIAERAVARIVRHALDEDAEGAGRGLARGRGPRVDVKVNGETVTARVRMSLLYPEPVREVTNRVRDHVRERVRALTGLTVRQMDIDVAGLERREAIARRERRVVR</sequence>
<proteinExistence type="inferred from homology"/>
<protein>
    <recommendedName>
        <fullName evidence="4">Asp23/Gls24 family envelope stress response protein</fullName>
    </recommendedName>
</protein>
<dbReference type="EMBL" id="BAAARW010000020">
    <property type="protein sequence ID" value="GAA2434623.1"/>
    <property type="molecule type" value="Genomic_DNA"/>
</dbReference>
<dbReference type="InterPro" id="IPR005531">
    <property type="entry name" value="Asp23"/>
</dbReference>
<evidence type="ECO:0008006" key="4">
    <source>
        <dbReference type="Google" id="ProtNLM"/>
    </source>
</evidence>
<keyword evidence="3" id="KW-1185">Reference proteome</keyword>
<organism evidence="2 3">
    <name type="scientific">Actinomadura vinacea</name>
    <dbReference type="NCBI Taxonomy" id="115336"/>
    <lineage>
        <taxon>Bacteria</taxon>
        <taxon>Bacillati</taxon>
        <taxon>Actinomycetota</taxon>
        <taxon>Actinomycetes</taxon>
        <taxon>Streptosporangiales</taxon>
        <taxon>Thermomonosporaceae</taxon>
        <taxon>Actinomadura</taxon>
    </lineage>
</organism>
<dbReference type="Proteomes" id="UP001501231">
    <property type="component" value="Unassembled WGS sequence"/>
</dbReference>
<comment type="similarity">
    <text evidence="1">Belongs to the asp23 family.</text>
</comment>
<dbReference type="Pfam" id="PF03780">
    <property type="entry name" value="Asp23"/>
    <property type="match status" value="1"/>
</dbReference>
<evidence type="ECO:0000313" key="3">
    <source>
        <dbReference type="Proteomes" id="UP001501231"/>
    </source>
</evidence>
<evidence type="ECO:0000256" key="1">
    <source>
        <dbReference type="ARBA" id="ARBA00005721"/>
    </source>
</evidence>
<reference evidence="3" key="1">
    <citation type="journal article" date="2019" name="Int. J. Syst. Evol. Microbiol.">
        <title>The Global Catalogue of Microorganisms (GCM) 10K type strain sequencing project: providing services to taxonomists for standard genome sequencing and annotation.</title>
        <authorList>
            <consortium name="The Broad Institute Genomics Platform"/>
            <consortium name="The Broad Institute Genome Sequencing Center for Infectious Disease"/>
            <person name="Wu L."/>
            <person name="Ma J."/>
        </authorList>
    </citation>
    <scope>NUCLEOTIDE SEQUENCE [LARGE SCALE GENOMIC DNA]</scope>
    <source>
        <strain evidence="3">JCM 3325</strain>
    </source>
</reference>
<name>A0ABP5WRS9_9ACTN</name>